<evidence type="ECO:0000256" key="1">
    <source>
        <dbReference type="SAM" id="MobiDB-lite"/>
    </source>
</evidence>
<dbReference type="EMBL" id="JACGWL010000005">
    <property type="protein sequence ID" value="KAK4401480.1"/>
    <property type="molecule type" value="Genomic_DNA"/>
</dbReference>
<reference evidence="2" key="2">
    <citation type="journal article" date="2024" name="Plant">
        <title>Genomic evolution and insights into agronomic trait innovations of Sesamum species.</title>
        <authorList>
            <person name="Miao H."/>
            <person name="Wang L."/>
            <person name="Qu L."/>
            <person name="Liu H."/>
            <person name="Sun Y."/>
            <person name="Le M."/>
            <person name="Wang Q."/>
            <person name="Wei S."/>
            <person name="Zheng Y."/>
            <person name="Lin W."/>
            <person name="Duan Y."/>
            <person name="Cao H."/>
            <person name="Xiong S."/>
            <person name="Wang X."/>
            <person name="Wei L."/>
            <person name="Li C."/>
            <person name="Ma Q."/>
            <person name="Ju M."/>
            <person name="Zhao R."/>
            <person name="Li G."/>
            <person name="Mu C."/>
            <person name="Tian Q."/>
            <person name="Mei H."/>
            <person name="Zhang T."/>
            <person name="Gao T."/>
            <person name="Zhang H."/>
        </authorList>
    </citation>
    <scope>NUCLEOTIDE SEQUENCE</scope>
    <source>
        <strain evidence="2">K16</strain>
    </source>
</reference>
<feature type="compositionally biased region" description="Pro residues" evidence="1">
    <location>
        <begin position="446"/>
        <end position="462"/>
    </location>
</feature>
<feature type="compositionally biased region" description="Low complexity" evidence="1">
    <location>
        <begin position="471"/>
        <end position="486"/>
    </location>
</feature>
<dbReference type="Pfam" id="PF01190">
    <property type="entry name" value="Pollen_Ole_e_1"/>
    <property type="match status" value="1"/>
</dbReference>
<feature type="region of interest" description="Disordered" evidence="1">
    <location>
        <begin position="197"/>
        <end position="486"/>
    </location>
</feature>
<evidence type="ECO:0000313" key="3">
    <source>
        <dbReference type="Proteomes" id="UP001289374"/>
    </source>
</evidence>
<reference evidence="2" key="1">
    <citation type="submission" date="2020-06" db="EMBL/GenBank/DDBJ databases">
        <authorList>
            <person name="Li T."/>
            <person name="Hu X."/>
            <person name="Zhang T."/>
            <person name="Song X."/>
            <person name="Zhang H."/>
            <person name="Dai N."/>
            <person name="Sheng W."/>
            <person name="Hou X."/>
            <person name="Wei L."/>
        </authorList>
    </citation>
    <scope>NUCLEOTIDE SEQUENCE</scope>
    <source>
        <strain evidence="2">K16</strain>
        <tissue evidence="2">Leaf</tissue>
    </source>
</reference>
<feature type="compositionally biased region" description="Pro residues" evidence="1">
    <location>
        <begin position="372"/>
        <end position="387"/>
    </location>
</feature>
<feature type="compositionally biased region" description="Pro residues" evidence="1">
    <location>
        <begin position="339"/>
        <end position="355"/>
    </location>
</feature>
<dbReference type="AlphaFoldDB" id="A0AAE2BXU4"/>
<evidence type="ECO:0000313" key="2">
    <source>
        <dbReference type="EMBL" id="KAK4401480.1"/>
    </source>
</evidence>
<dbReference type="Proteomes" id="UP001289374">
    <property type="component" value="Unassembled WGS sequence"/>
</dbReference>
<feature type="compositionally biased region" description="Pro residues" evidence="1">
    <location>
        <begin position="394"/>
        <end position="423"/>
    </location>
</feature>
<sequence length="486" mass="52097">MIVGYREFWDVFVEIKFQNSICCIEELQQYKGLSEKNKKVYELSDQLFKYADLKCDINDIFVKERECIRHDFSSSQESMGINVSISCKSRNRETKPQGNGAVDSEGKFYVALSAEITKHGNPLDGCVAKLQSAAAAPCPIQSAQTASVKLLATEKNATEAAYNRPTTIQFSPVTCQSAIFWPLPNFTFFPGVSPPTGEPMGFAPPPSEALPPLATSIQPPSPPDENFLPPPAPASPPSYLPPIPSLPPPPPKFGDPSPPPDVNLGTPPPAPASPPSYLPPIPSLPPPPSEFGDPSPPPDVNFGTPPPAPASWSQSPQNKPNPTSKGTSSPPIPVYETPLLPPQVQPSNAPIPSPTPKSRKPIRPPFSEHPLQKPPPHSNQLPPPPTSPFYQTPYPSPPPVLPAIPPPHGEPHPKIPNAPPPNPQLGKPTPTSPTGSLNPPDQGNPNPIPRAPPVPQLPPIPTVPRKYFNAPKSKSQPPRSSYSSHP</sequence>
<gene>
    <name evidence="2" type="ORF">Sango_0888700</name>
</gene>
<feature type="compositionally biased region" description="Polar residues" evidence="1">
    <location>
        <begin position="318"/>
        <end position="329"/>
    </location>
</feature>
<feature type="compositionally biased region" description="Polar residues" evidence="1">
    <location>
        <begin position="432"/>
        <end position="444"/>
    </location>
</feature>
<organism evidence="2 3">
    <name type="scientific">Sesamum angolense</name>
    <dbReference type="NCBI Taxonomy" id="2727404"/>
    <lineage>
        <taxon>Eukaryota</taxon>
        <taxon>Viridiplantae</taxon>
        <taxon>Streptophyta</taxon>
        <taxon>Embryophyta</taxon>
        <taxon>Tracheophyta</taxon>
        <taxon>Spermatophyta</taxon>
        <taxon>Magnoliopsida</taxon>
        <taxon>eudicotyledons</taxon>
        <taxon>Gunneridae</taxon>
        <taxon>Pentapetalae</taxon>
        <taxon>asterids</taxon>
        <taxon>lamiids</taxon>
        <taxon>Lamiales</taxon>
        <taxon>Pedaliaceae</taxon>
        <taxon>Sesamum</taxon>
    </lineage>
</organism>
<feature type="compositionally biased region" description="Pro residues" evidence="1">
    <location>
        <begin position="197"/>
        <end position="209"/>
    </location>
</feature>
<protein>
    <submittedName>
        <fullName evidence="2">Uncharacterized protein</fullName>
    </submittedName>
</protein>
<feature type="compositionally biased region" description="Pro residues" evidence="1">
    <location>
        <begin position="219"/>
        <end position="309"/>
    </location>
</feature>
<keyword evidence="3" id="KW-1185">Reference proteome</keyword>
<accession>A0AAE2BXU4</accession>
<name>A0AAE2BXU4_9LAMI</name>
<comment type="caution">
    <text evidence="2">The sequence shown here is derived from an EMBL/GenBank/DDBJ whole genome shotgun (WGS) entry which is preliminary data.</text>
</comment>
<proteinExistence type="predicted"/>